<protein>
    <submittedName>
        <fullName evidence="1">Uncharacterized protein</fullName>
    </submittedName>
</protein>
<sequence>MKRNVLLVTLNLKNAFNTVSQGRTVISNGVDVQIVDISDISKDRIRETWKAGWKTCEDWAAKSRVEYKKENTKAMYVWSKK</sequence>
<accession>A0A834I4G6</accession>
<reference evidence="1" key="1">
    <citation type="submission" date="2020-08" db="EMBL/GenBank/DDBJ databases">
        <title>Genome sequencing and assembly of the red palm weevil Rhynchophorus ferrugineus.</title>
        <authorList>
            <person name="Dias G.B."/>
            <person name="Bergman C.M."/>
            <person name="Manee M."/>
        </authorList>
    </citation>
    <scope>NUCLEOTIDE SEQUENCE</scope>
    <source>
        <strain evidence="1">AA-2017</strain>
        <tissue evidence="1">Whole larva</tissue>
    </source>
</reference>
<evidence type="ECO:0000313" key="1">
    <source>
        <dbReference type="EMBL" id="KAF7274265.1"/>
    </source>
</evidence>
<evidence type="ECO:0000313" key="2">
    <source>
        <dbReference type="Proteomes" id="UP000625711"/>
    </source>
</evidence>
<dbReference type="Proteomes" id="UP000625711">
    <property type="component" value="Unassembled WGS sequence"/>
</dbReference>
<gene>
    <name evidence="1" type="ORF">GWI33_013067</name>
</gene>
<keyword evidence="2" id="KW-1185">Reference proteome</keyword>
<dbReference type="EMBL" id="JAACXV010012974">
    <property type="protein sequence ID" value="KAF7274265.1"/>
    <property type="molecule type" value="Genomic_DNA"/>
</dbReference>
<dbReference type="AlphaFoldDB" id="A0A834I4G6"/>
<organism evidence="1 2">
    <name type="scientific">Rhynchophorus ferrugineus</name>
    <name type="common">Red palm weevil</name>
    <name type="synonym">Curculio ferrugineus</name>
    <dbReference type="NCBI Taxonomy" id="354439"/>
    <lineage>
        <taxon>Eukaryota</taxon>
        <taxon>Metazoa</taxon>
        <taxon>Ecdysozoa</taxon>
        <taxon>Arthropoda</taxon>
        <taxon>Hexapoda</taxon>
        <taxon>Insecta</taxon>
        <taxon>Pterygota</taxon>
        <taxon>Neoptera</taxon>
        <taxon>Endopterygota</taxon>
        <taxon>Coleoptera</taxon>
        <taxon>Polyphaga</taxon>
        <taxon>Cucujiformia</taxon>
        <taxon>Curculionidae</taxon>
        <taxon>Dryophthorinae</taxon>
        <taxon>Rhynchophorus</taxon>
    </lineage>
</organism>
<comment type="caution">
    <text evidence="1">The sequence shown here is derived from an EMBL/GenBank/DDBJ whole genome shotgun (WGS) entry which is preliminary data.</text>
</comment>
<proteinExistence type="predicted"/>
<name>A0A834I4G6_RHYFE</name>